<keyword evidence="8" id="KW-0206">Cytoskeleton</keyword>
<organism evidence="14 15">
    <name type="scientific">Malassezia pachydermatis</name>
    <dbReference type="NCBI Taxonomy" id="77020"/>
    <lineage>
        <taxon>Eukaryota</taxon>
        <taxon>Fungi</taxon>
        <taxon>Dikarya</taxon>
        <taxon>Basidiomycota</taxon>
        <taxon>Ustilaginomycotina</taxon>
        <taxon>Malasseziomycetes</taxon>
        <taxon>Malasseziales</taxon>
        <taxon>Malasseziaceae</taxon>
        <taxon>Malassezia</taxon>
    </lineage>
</organism>
<keyword evidence="5 10" id="KW-0067">ATP-binding</keyword>
<dbReference type="Pfam" id="PF00225">
    <property type="entry name" value="Kinesin"/>
    <property type="match status" value="1"/>
</dbReference>
<dbReference type="GeneID" id="28727532"/>
<dbReference type="PROSITE" id="PS50067">
    <property type="entry name" value="KINESIN_MOTOR_2"/>
    <property type="match status" value="1"/>
</dbReference>
<evidence type="ECO:0000256" key="9">
    <source>
        <dbReference type="ARBA" id="ARBA00034704"/>
    </source>
</evidence>
<evidence type="ECO:0000256" key="6">
    <source>
        <dbReference type="ARBA" id="ARBA00023054"/>
    </source>
</evidence>
<dbReference type="InterPro" id="IPR001752">
    <property type="entry name" value="Kinesin_motor_dom"/>
</dbReference>
<evidence type="ECO:0000256" key="4">
    <source>
        <dbReference type="ARBA" id="ARBA00022741"/>
    </source>
</evidence>
<dbReference type="PROSITE" id="PS00411">
    <property type="entry name" value="KINESIN_MOTOR_1"/>
    <property type="match status" value="1"/>
</dbReference>
<comment type="subcellular location">
    <subcellularLocation>
        <location evidence="1">Cytoplasm</location>
        <location evidence="1">Cytoskeleton</location>
    </subcellularLocation>
</comment>
<dbReference type="PRINTS" id="PR00380">
    <property type="entry name" value="KINESINHEAVY"/>
</dbReference>
<comment type="caution">
    <text evidence="14">The sequence shown here is derived from an EMBL/GenBank/DDBJ whole genome shotgun (WGS) entry which is preliminary data.</text>
</comment>
<dbReference type="GO" id="GO:0007018">
    <property type="term" value="P:microtubule-based movement"/>
    <property type="evidence" value="ECO:0007669"/>
    <property type="project" value="InterPro"/>
</dbReference>
<dbReference type="InterPro" id="IPR027640">
    <property type="entry name" value="Kinesin-like_fam"/>
</dbReference>
<name>A0A0N0RSD5_9BASI</name>
<evidence type="ECO:0000256" key="7">
    <source>
        <dbReference type="ARBA" id="ARBA00023175"/>
    </source>
</evidence>
<dbReference type="PANTHER" id="PTHR47969:SF15">
    <property type="entry name" value="CHROMOSOME-ASSOCIATED KINESIN KIF4A-RELATED"/>
    <property type="match status" value="1"/>
</dbReference>
<dbReference type="STRING" id="77020.A0A0N0RSD5"/>
<proteinExistence type="inferred from homology"/>
<evidence type="ECO:0000256" key="11">
    <source>
        <dbReference type="RuleBase" id="RU000394"/>
    </source>
</evidence>
<dbReference type="Proteomes" id="UP000037751">
    <property type="component" value="Unassembled WGS sequence"/>
</dbReference>
<evidence type="ECO:0000256" key="10">
    <source>
        <dbReference type="PROSITE-ProRule" id="PRU00283"/>
    </source>
</evidence>
<dbReference type="GO" id="GO:0003777">
    <property type="term" value="F:microtubule motor activity"/>
    <property type="evidence" value="ECO:0007669"/>
    <property type="project" value="InterPro"/>
</dbReference>
<dbReference type="InterPro" id="IPR036961">
    <property type="entry name" value="Kinesin_motor_dom_sf"/>
</dbReference>
<gene>
    <name evidence="14" type="ORF">Malapachy_1147</name>
</gene>
<evidence type="ECO:0000256" key="8">
    <source>
        <dbReference type="ARBA" id="ARBA00023212"/>
    </source>
</evidence>
<dbReference type="InterPro" id="IPR027417">
    <property type="entry name" value="P-loop_NTPase"/>
</dbReference>
<keyword evidence="3 11" id="KW-0493">Microtubule</keyword>
<dbReference type="GO" id="GO:0005874">
    <property type="term" value="C:microtubule"/>
    <property type="evidence" value="ECO:0007669"/>
    <property type="project" value="UniProtKB-KW"/>
</dbReference>
<evidence type="ECO:0000256" key="3">
    <source>
        <dbReference type="ARBA" id="ARBA00022701"/>
    </source>
</evidence>
<dbReference type="EMBL" id="LGAV01000003">
    <property type="protein sequence ID" value="KOS14795.1"/>
    <property type="molecule type" value="Genomic_DNA"/>
</dbReference>
<dbReference type="OrthoDB" id="3176171at2759"/>
<dbReference type="PANTHER" id="PTHR47969">
    <property type="entry name" value="CHROMOSOME-ASSOCIATED KINESIN KIF4A-RELATED"/>
    <property type="match status" value="1"/>
</dbReference>
<evidence type="ECO:0000256" key="2">
    <source>
        <dbReference type="ARBA" id="ARBA00022490"/>
    </source>
</evidence>
<comment type="similarity">
    <text evidence="9">Belongs to the TRAFAC class myosin-kinesin ATPase superfamily. Kinesin family. KIN-5/BimC subfamily.</text>
</comment>
<dbReference type="GO" id="GO:0005524">
    <property type="term" value="F:ATP binding"/>
    <property type="evidence" value="ECO:0007669"/>
    <property type="project" value="UniProtKB-UniRule"/>
</dbReference>
<dbReference type="GO" id="GO:0007052">
    <property type="term" value="P:mitotic spindle organization"/>
    <property type="evidence" value="ECO:0007669"/>
    <property type="project" value="TreeGrafter"/>
</dbReference>
<keyword evidence="7 10" id="KW-0505">Motor protein</keyword>
<evidence type="ECO:0000313" key="15">
    <source>
        <dbReference type="Proteomes" id="UP000037751"/>
    </source>
</evidence>
<keyword evidence="4 10" id="KW-0547">Nucleotide-binding</keyword>
<feature type="binding site" evidence="10">
    <location>
        <begin position="114"/>
        <end position="121"/>
    </location>
    <ligand>
        <name>ATP</name>
        <dbReference type="ChEBI" id="CHEBI:30616"/>
    </ligand>
</feature>
<dbReference type="SMART" id="SM00129">
    <property type="entry name" value="KISc"/>
    <property type="match status" value="1"/>
</dbReference>
<dbReference type="GO" id="GO:0005875">
    <property type="term" value="C:microtubule associated complex"/>
    <property type="evidence" value="ECO:0007669"/>
    <property type="project" value="TreeGrafter"/>
</dbReference>
<protein>
    <recommendedName>
        <fullName evidence="11">Kinesin-like protein</fullName>
    </recommendedName>
</protein>
<evidence type="ECO:0000256" key="1">
    <source>
        <dbReference type="ARBA" id="ARBA00004245"/>
    </source>
</evidence>
<dbReference type="InterPro" id="IPR019821">
    <property type="entry name" value="Kinesin_motor_CS"/>
</dbReference>
<reference evidence="14 15" key="1">
    <citation type="submission" date="2015-07" db="EMBL/GenBank/DDBJ databases">
        <title>Draft Genome Sequence of Malassezia furfur CBS1878 and Malassezia pachydermatis CBS1879.</title>
        <authorList>
            <person name="Triana S."/>
            <person name="Ohm R."/>
            <person name="Gonzalez A."/>
            <person name="DeCock H."/>
            <person name="Restrepo S."/>
            <person name="Celis A."/>
        </authorList>
    </citation>
    <scope>NUCLEOTIDE SEQUENCE [LARGE SCALE GENOMIC DNA]</scope>
    <source>
        <strain evidence="14 15">CBS 1879</strain>
    </source>
</reference>
<keyword evidence="6 12" id="KW-0175">Coiled coil</keyword>
<evidence type="ECO:0000259" key="13">
    <source>
        <dbReference type="PROSITE" id="PS50067"/>
    </source>
</evidence>
<keyword evidence="15" id="KW-1185">Reference proteome</keyword>
<dbReference type="Gene3D" id="3.40.850.10">
    <property type="entry name" value="Kinesin motor domain"/>
    <property type="match status" value="1"/>
</dbReference>
<sequence length="555" mass="61835">MVGIPSTPFRAPESASETGASAVQVAVRLRPDAVEDPMQAASRFMRPAVTATSLTSVLVEPSIQVTSSRESRHSFSFDRVFDVDAAQTTVYQTSVAPLVQRFLDGYNTTIFAYGQTSSGKSYSMGTSEESETLLLEEEDMDELGDRIGIIPRAARQIFHTLRDMSDPDSEYKLTVSFLELYNEDLIDLLSDPIDEPCQVQIRETRAGEIVWMGLRQHAVASEHEVVRLLQDGMAMRQTHETEMNAQSSRSHAIFSITLTRQRRTVQERAPSSLGQETIVTTTSKLHFVDLAGSERLKRTAATGDRAREGIAINSGLHALGNVISILSDPARSKRAVHVPYRDSKLTRLLQDSLGGNAHTLMIACVSSTEGNVSETLNTLQYAQRARRIRNTVERNQVEAGWDNLEYLQGLVTRLRKELDLVRSSNELVLASPEKMSAPMESEWQRELLAWQEKCTALSRKNVQLSAELVQLEQGRNGGSNDFLEAAEPVIVEYEKTVDALEGQINMLKASVAYSEQLLRDQAMELEAAKERAHQADEKLEVMRRDMAALQAKVYN</sequence>
<evidence type="ECO:0000256" key="12">
    <source>
        <dbReference type="SAM" id="Coils"/>
    </source>
</evidence>
<dbReference type="GO" id="GO:0008017">
    <property type="term" value="F:microtubule binding"/>
    <property type="evidence" value="ECO:0007669"/>
    <property type="project" value="InterPro"/>
</dbReference>
<dbReference type="RefSeq" id="XP_017992427.1">
    <property type="nucleotide sequence ID" value="XM_018135657.1"/>
</dbReference>
<keyword evidence="2" id="KW-0963">Cytoplasm</keyword>
<dbReference type="FunFam" id="3.40.850.10:FF:000019">
    <property type="entry name" value="Kinesin-like protein KIN-5D"/>
    <property type="match status" value="1"/>
</dbReference>
<dbReference type="AlphaFoldDB" id="A0A0N0RSD5"/>
<accession>A0A0N0RSD5</accession>
<evidence type="ECO:0000313" key="14">
    <source>
        <dbReference type="EMBL" id="KOS14795.1"/>
    </source>
</evidence>
<feature type="domain" description="Kinesin motor" evidence="13">
    <location>
        <begin position="22"/>
        <end position="388"/>
    </location>
</feature>
<dbReference type="VEuPathDB" id="FungiDB:Malapachy_1147"/>
<feature type="coiled-coil region" evidence="12">
    <location>
        <begin position="490"/>
        <end position="552"/>
    </location>
</feature>
<evidence type="ECO:0000256" key="5">
    <source>
        <dbReference type="ARBA" id="ARBA00022840"/>
    </source>
</evidence>
<dbReference type="SUPFAM" id="SSF52540">
    <property type="entry name" value="P-loop containing nucleoside triphosphate hydrolases"/>
    <property type="match status" value="1"/>
</dbReference>
<dbReference type="GO" id="GO:0051231">
    <property type="term" value="P:spindle elongation"/>
    <property type="evidence" value="ECO:0007669"/>
    <property type="project" value="TreeGrafter"/>
</dbReference>